<evidence type="ECO:0000256" key="2">
    <source>
        <dbReference type="ARBA" id="ARBA00004818"/>
    </source>
</evidence>
<comment type="subunit">
    <text evidence="3">Homotrimer.</text>
</comment>
<dbReference type="PANTHER" id="PTHR43434">
    <property type="entry name" value="PHOSPHOGLYCOLATE PHOSPHATASE"/>
    <property type="match status" value="1"/>
</dbReference>
<dbReference type="InterPro" id="IPR023198">
    <property type="entry name" value="PGP-like_dom2"/>
</dbReference>
<dbReference type="Gene3D" id="3.40.50.1000">
    <property type="entry name" value="HAD superfamily/HAD-like"/>
    <property type="match status" value="1"/>
</dbReference>
<accession>A0A7Y9IZP8</accession>
<dbReference type="RefSeq" id="WP_179590612.1">
    <property type="nucleotide sequence ID" value="NZ_JACBYR010000003.1"/>
</dbReference>
<evidence type="ECO:0000256" key="7">
    <source>
        <dbReference type="ARBA" id="ARBA00022842"/>
    </source>
</evidence>
<reference evidence="9 10" key="1">
    <citation type="submission" date="2020-07" db="EMBL/GenBank/DDBJ databases">
        <title>Genomic Encyclopedia of Type Strains, Phase IV (KMG-V): Genome sequencing to study the core and pangenomes of soil and plant-associated prokaryotes.</title>
        <authorList>
            <person name="Whitman W."/>
        </authorList>
    </citation>
    <scope>NUCLEOTIDE SEQUENCE [LARGE SCALE GENOMIC DNA]</scope>
    <source>
        <strain evidence="9 10">SAS40</strain>
    </source>
</reference>
<dbReference type="AlphaFoldDB" id="A0A7Y9IZP8"/>
<dbReference type="GO" id="GO:0046872">
    <property type="term" value="F:metal ion binding"/>
    <property type="evidence" value="ECO:0007669"/>
    <property type="project" value="UniProtKB-KW"/>
</dbReference>
<evidence type="ECO:0000256" key="5">
    <source>
        <dbReference type="ARBA" id="ARBA00022567"/>
    </source>
</evidence>
<dbReference type="InterPro" id="IPR023214">
    <property type="entry name" value="HAD_sf"/>
</dbReference>
<dbReference type="Proteomes" id="UP000542125">
    <property type="component" value="Unassembled WGS sequence"/>
</dbReference>
<dbReference type="InterPro" id="IPR050155">
    <property type="entry name" value="HAD-like_hydrolase_sf"/>
</dbReference>
<dbReference type="FunFam" id="3.40.50.1000:FF:000022">
    <property type="entry name" value="Phosphoglycolate phosphatase"/>
    <property type="match status" value="1"/>
</dbReference>
<evidence type="ECO:0000256" key="8">
    <source>
        <dbReference type="ARBA" id="ARBA00059247"/>
    </source>
</evidence>
<name>A0A7Y9IZP8_9BURK</name>
<evidence type="ECO:0000256" key="1">
    <source>
        <dbReference type="ARBA" id="ARBA00000830"/>
    </source>
</evidence>
<keyword evidence="7" id="KW-0460">Magnesium</keyword>
<dbReference type="PANTHER" id="PTHR43434:SF23">
    <property type="entry name" value="PHOSPHOGLYCOLATE PHOSPHATASE"/>
    <property type="match status" value="1"/>
</dbReference>
<evidence type="ECO:0000256" key="4">
    <source>
        <dbReference type="ARBA" id="ARBA00013078"/>
    </source>
</evidence>
<keyword evidence="6 9" id="KW-0378">Hydrolase</keyword>
<keyword evidence="10" id="KW-1185">Reference proteome</keyword>
<dbReference type="InterPro" id="IPR006439">
    <property type="entry name" value="HAD-SF_hydro_IA"/>
</dbReference>
<dbReference type="SUPFAM" id="SSF56784">
    <property type="entry name" value="HAD-like"/>
    <property type="match status" value="1"/>
</dbReference>
<dbReference type="Pfam" id="PF00702">
    <property type="entry name" value="Hydrolase"/>
    <property type="match status" value="1"/>
</dbReference>
<comment type="function">
    <text evidence="8">Specifically catalyzes the dephosphorylation of 2-phosphoglycolate. Is involved in the dissimilation of the intracellular 2-phosphoglycolate formed during the DNA repair of 3'-phosphoglycolate ends, a major class of DNA lesions induced by oxidative stress.</text>
</comment>
<comment type="pathway">
    <text evidence="2">Organic acid metabolism; glycolate biosynthesis; glycolate from 2-phosphoglycolate: step 1/1.</text>
</comment>
<evidence type="ECO:0000256" key="6">
    <source>
        <dbReference type="ARBA" id="ARBA00022801"/>
    </source>
</evidence>
<comment type="caution">
    <text evidence="9">The sequence shown here is derived from an EMBL/GenBank/DDBJ whole genome shotgun (WGS) entry which is preliminary data.</text>
</comment>
<evidence type="ECO:0000313" key="10">
    <source>
        <dbReference type="Proteomes" id="UP000542125"/>
    </source>
</evidence>
<gene>
    <name evidence="9" type="ORF">FHW18_005323</name>
</gene>
<dbReference type="SFLD" id="SFLDG01135">
    <property type="entry name" value="C1.5.6:_HAD__Beta-PGM__Phospha"/>
    <property type="match status" value="1"/>
</dbReference>
<dbReference type="InterPro" id="IPR036412">
    <property type="entry name" value="HAD-like_sf"/>
</dbReference>
<comment type="catalytic activity">
    <reaction evidence="1">
        <text>2-phosphoglycolate + H2O = glycolate + phosphate</text>
        <dbReference type="Rhea" id="RHEA:14369"/>
        <dbReference type="ChEBI" id="CHEBI:15377"/>
        <dbReference type="ChEBI" id="CHEBI:29805"/>
        <dbReference type="ChEBI" id="CHEBI:43474"/>
        <dbReference type="ChEBI" id="CHEBI:58033"/>
        <dbReference type="EC" id="3.1.3.18"/>
    </reaction>
</comment>
<proteinExistence type="predicted"/>
<dbReference type="GO" id="GO:0008967">
    <property type="term" value="F:phosphoglycolate phosphatase activity"/>
    <property type="evidence" value="ECO:0007669"/>
    <property type="project" value="UniProtKB-EC"/>
</dbReference>
<dbReference type="GO" id="GO:0005829">
    <property type="term" value="C:cytosol"/>
    <property type="evidence" value="ECO:0007669"/>
    <property type="project" value="TreeGrafter"/>
</dbReference>
<dbReference type="SFLD" id="SFLDS00003">
    <property type="entry name" value="Haloacid_Dehalogenase"/>
    <property type="match status" value="1"/>
</dbReference>
<organism evidence="9 10">
    <name type="scientific">Pigmentiphaga litoralis</name>
    <dbReference type="NCBI Taxonomy" id="516702"/>
    <lineage>
        <taxon>Bacteria</taxon>
        <taxon>Pseudomonadati</taxon>
        <taxon>Pseudomonadota</taxon>
        <taxon>Betaproteobacteria</taxon>
        <taxon>Burkholderiales</taxon>
        <taxon>Alcaligenaceae</taxon>
        <taxon>Pigmentiphaga</taxon>
    </lineage>
</organism>
<keyword evidence="5" id="KW-0113">Calvin cycle</keyword>
<sequence>MKPLILFDFDGTLADTAPDLAAAANAQRTAKGLPPLPLTDLRHMASHGARGLLGVALGLKPEDPDYEAAKQAFLADYERNIAVHTVLFPGVEALLAELHRRGTPWGIVTNKVTRLALPLVKHLDLHEASVITVCGDTTAYFKPHPEPLLHAAREAGHAPEDCIYVGDDLRDIVAGKAAGTKTIAVGYGYNGDSDPVAAWGADEIAHTPEDLLPAIDRLHLK</sequence>
<dbReference type="NCBIfam" id="TIGR01509">
    <property type="entry name" value="HAD-SF-IA-v3"/>
    <property type="match status" value="1"/>
</dbReference>
<evidence type="ECO:0000313" key="9">
    <source>
        <dbReference type="EMBL" id="NYE86004.1"/>
    </source>
</evidence>
<dbReference type="GO" id="GO:0019253">
    <property type="term" value="P:reductive pentose-phosphate cycle"/>
    <property type="evidence" value="ECO:0007669"/>
    <property type="project" value="UniProtKB-KW"/>
</dbReference>
<dbReference type="GO" id="GO:0006281">
    <property type="term" value="P:DNA repair"/>
    <property type="evidence" value="ECO:0007669"/>
    <property type="project" value="TreeGrafter"/>
</dbReference>
<evidence type="ECO:0000256" key="3">
    <source>
        <dbReference type="ARBA" id="ARBA00011233"/>
    </source>
</evidence>
<protein>
    <recommendedName>
        <fullName evidence="4">phosphoglycolate phosphatase</fullName>
        <ecNumber evidence="4">3.1.3.18</ecNumber>
    </recommendedName>
</protein>
<dbReference type="EMBL" id="JACBYR010000003">
    <property type="protein sequence ID" value="NYE86004.1"/>
    <property type="molecule type" value="Genomic_DNA"/>
</dbReference>
<dbReference type="EC" id="3.1.3.18" evidence="4"/>
<dbReference type="SFLD" id="SFLDG01129">
    <property type="entry name" value="C1.5:_HAD__Beta-PGM__Phosphata"/>
    <property type="match status" value="1"/>
</dbReference>
<dbReference type="NCBIfam" id="TIGR01549">
    <property type="entry name" value="HAD-SF-IA-v1"/>
    <property type="match status" value="1"/>
</dbReference>
<dbReference type="Gene3D" id="1.10.150.240">
    <property type="entry name" value="Putative phosphatase, domain 2"/>
    <property type="match status" value="1"/>
</dbReference>